<dbReference type="EMBL" id="CCXZ01000128">
    <property type="protein sequence ID" value="CEG16294.1"/>
    <property type="molecule type" value="Genomic_DNA"/>
</dbReference>
<protein>
    <submittedName>
        <fullName evidence="1">Uncharacterized protein</fullName>
    </submittedName>
</protein>
<reference evidence="1 2" key="1">
    <citation type="submission" date="2014-09" db="EMBL/GenBank/DDBJ databases">
        <authorList>
            <person name="Regsiter A."/>
        </authorList>
    </citation>
    <scope>NUCLEOTIDE SEQUENCE [LARGE SCALE GENOMIC DNA]</scope>
</reference>
<keyword evidence="2" id="KW-1185">Reference proteome</keyword>
<sequence length="188" mass="20390">MRTCGSVDSPAATRCMRSSSPSFQLLPCTSHIVLSGSSSNAAISLAPSLLVAVSSPLSASSSNSSNGLVSRARRISSSNCMPSNCNRRIDCSNCGVRCSCWPSWAEMVVFMEALPMGAAHSSDGMHLAGQRDGFLIRESGEVTRDFPDSLSGTSRRFRRAQACPPESRHCFNRRWPTRARRERQTNSL</sequence>
<proteinExistence type="predicted"/>
<organism evidence="1 2">
    <name type="scientific">Xanthomonas citri pv. citri</name>
    <dbReference type="NCBI Taxonomy" id="611301"/>
    <lineage>
        <taxon>Bacteria</taxon>
        <taxon>Pseudomonadati</taxon>
        <taxon>Pseudomonadota</taxon>
        <taxon>Gammaproteobacteria</taxon>
        <taxon>Lysobacterales</taxon>
        <taxon>Lysobacteraceae</taxon>
        <taxon>Xanthomonas</taxon>
    </lineage>
</organism>
<gene>
    <name evidence="1" type="ORF">XAC3562_350047</name>
</gene>
<evidence type="ECO:0000313" key="1">
    <source>
        <dbReference type="EMBL" id="CEG16294.1"/>
    </source>
</evidence>
<accession>A0A0U5FJB8</accession>
<comment type="caution">
    <text evidence="1">The sequence shown here is derived from an EMBL/GenBank/DDBJ whole genome shotgun (WGS) entry which is preliminary data.</text>
</comment>
<evidence type="ECO:0000313" key="2">
    <source>
        <dbReference type="Proteomes" id="UP000052230"/>
    </source>
</evidence>
<name>A0A0U5FJB8_XANCI</name>
<dbReference type="Proteomes" id="UP000052230">
    <property type="component" value="Unassembled WGS sequence"/>
</dbReference>
<dbReference type="AlphaFoldDB" id="A0A0U5FJB8"/>